<evidence type="ECO:0000313" key="2">
    <source>
        <dbReference type="EMBL" id="QEA04170.1"/>
    </source>
</evidence>
<reference evidence="2" key="1">
    <citation type="submission" date="2019-06" db="EMBL/GenBank/DDBJ databases">
        <authorList>
            <person name="Murdoch R.W."/>
            <person name="Fathepure B."/>
        </authorList>
    </citation>
    <scope>NUCLEOTIDE SEQUENCE</scope>
</reference>
<proteinExistence type="predicted"/>
<dbReference type="InterPro" id="IPR012902">
    <property type="entry name" value="N_methyl_site"/>
</dbReference>
<keyword evidence="1" id="KW-0812">Transmembrane</keyword>
<dbReference type="SUPFAM" id="SSF54523">
    <property type="entry name" value="Pili subunits"/>
    <property type="match status" value="1"/>
</dbReference>
<keyword evidence="1" id="KW-0472">Membrane</keyword>
<name>A0A5B8R696_9ZZZZ</name>
<dbReference type="EMBL" id="MN079080">
    <property type="protein sequence ID" value="QEA04170.1"/>
    <property type="molecule type" value="Genomic_DNA"/>
</dbReference>
<keyword evidence="1" id="KW-1133">Transmembrane helix</keyword>
<accession>A0A5B8R696</accession>
<evidence type="ECO:0000256" key="1">
    <source>
        <dbReference type="SAM" id="Phobius"/>
    </source>
</evidence>
<dbReference type="Pfam" id="PF07963">
    <property type="entry name" value="N_methyl"/>
    <property type="match status" value="1"/>
</dbReference>
<feature type="transmembrane region" description="Helical" evidence="1">
    <location>
        <begin position="12"/>
        <end position="34"/>
    </location>
</feature>
<organism evidence="2">
    <name type="scientific">uncultured organism</name>
    <dbReference type="NCBI Taxonomy" id="155900"/>
    <lineage>
        <taxon>unclassified sequences</taxon>
        <taxon>environmental samples</taxon>
    </lineage>
</organism>
<protein>
    <submittedName>
        <fullName evidence="2">Uncharacterized protein</fullName>
    </submittedName>
</protein>
<sequence length="381" mass="39175">MSARRRIAGFSLLEVSVVLAVLGLLAVGFTAYWASAERASVARAQQQLMVRAERALVGFIYETGRLPCPAPDHDGREACGDPAQKGLLPWRTLGLPTRAAGELRYGVYRNPDQDLDLARAADRFNPLLTDAEGTPSEPPLGNANMLDLCFALDRAAAGDTDPALLHTSTGGTDTNVAYAIAAPGLSDDDGDGNRFDGRQASGEPVFDAPSRGASAVNDDRVATASFDGLAGYFDCAEALAAIGHTHFNAANSARMMAITSAEYLELLRLQLRQAEASTVSASAGVAAAAGGLASGTADTALAIAQTIGSYGTLSPIIAAGVASVVTNTSATVTAAAGLGAAIAGVVEAERRVERAEKLVPDAVDLAESIRDNALDADARGF</sequence>
<dbReference type="InterPro" id="IPR045584">
    <property type="entry name" value="Pilin-like"/>
</dbReference>
<gene>
    <name evidence="2" type="ORF">KBTEX_00473</name>
</gene>
<dbReference type="NCBIfam" id="TIGR02532">
    <property type="entry name" value="IV_pilin_GFxxxE"/>
    <property type="match status" value="1"/>
</dbReference>
<dbReference type="AlphaFoldDB" id="A0A5B8R696"/>